<evidence type="ECO:0000256" key="6">
    <source>
        <dbReference type="ARBA" id="ARBA00055087"/>
    </source>
</evidence>
<feature type="binding site" evidence="7">
    <location>
        <begin position="79"/>
        <end position="81"/>
    </location>
    <ligand>
        <name>substrate</name>
    </ligand>
</feature>
<evidence type="ECO:0000256" key="1">
    <source>
        <dbReference type="ARBA" id="ARBA00001637"/>
    </source>
</evidence>
<keyword evidence="5 7" id="KW-0456">Lyase</keyword>
<evidence type="ECO:0000256" key="2">
    <source>
        <dbReference type="ARBA" id="ARBA00005046"/>
    </source>
</evidence>
<gene>
    <name evidence="7 9" type="primary">moaC</name>
    <name evidence="9" type="ORF">CE154_016350</name>
</gene>
<organism evidence="9 10">
    <name type="scientific">Alicycliphilus denitrificans</name>
    <dbReference type="NCBI Taxonomy" id="179636"/>
    <lineage>
        <taxon>Bacteria</taxon>
        <taxon>Pseudomonadati</taxon>
        <taxon>Pseudomonadota</taxon>
        <taxon>Betaproteobacteria</taxon>
        <taxon>Burkholderiales</taxon>
        <taxon>Comamonadaceae</taxon>
        <taxon>Alicycliphilus</taxon>
    </lineage>
</organism>
<evidence type="ECO:0000256" key="3">
    <source>
        <dbReference type="ARBA" id="ARBA00012575"/>
    </source>
</evidence>
<name>A0A3R7IS70_9BURK</name>
<comment type="function">
    <text evidence="6 7">Catalyzes the conversion of (8S)-3',8-cyclo-7,8-dihydroguanosine 5'-triphosphate to cyclic pyranopterin monophosphate (cPMP).</text>
</comment>
<feature type="binding site" evidence="7">
    <location>
        <begin position="117"/>
        <end position="118"/>
    </location>
    <ligand>
        <name>substrate</name>
    </ligand>
</feature>
<dbReference type="PANTHER" id="PTHR22960">
    <property type="entry name" value="MOLYBDOPTERIN COFACTOR SYNTHESIS PROTEIN A"/>
    <property type="match status" value="1"/>
</dbReference>
<feature type="active site" evidence="7">
    <location>
        <position position="132"/>
    </location>
</feature>
<dbReference type="Pfam" id="PF01967">
    <property type="entry name" value="MoaC"/>
    <property type="match status" value="1"/>
</dbReference>
<dbReference type="EC" id="4.6.1.17" evidence="3 7"/>
<dbReference type="Proteomes" id="UP000216225">
    <property type="component" value="Unassembled WGS sequence"/>
</dbReference>
<dbReference type="PANTHER" id="PTHR22960:SF29">
    <property type="entry name" value="CYCLIC PYRANOPTERIN MONOPHOSPHATE SYNTHASE"/>
    <property type="match status" value="1"/>
</dbReference>
<comment type="similarity">
    <text evidence="7">Belongs to the MoaC family.</text>
</comment>
<dbReference type="InterPro" id="IPR050105">
    <property type="entry name" value="MoCo_biosynth_MoaA/MoaC"/>
</dbReference>
<dbReference type="GO" id="GO:0061799">
    <property type="term" value="F:cyclic pyranopterin monophosphate synthase activity"/>
    <property type="evidence" value="ECO:0007669"/>
    <property type="project" value="UniProtKB-UniRule"/>
</dbReference>
<dbReference type="AlphaFoldDB" id="A0A3R7IS70"/>
<dbReference type="SUPFAM" id="SSF55040">
    <property type="entry name" value="Molybdenum cofactor biosynthesis protein C, MoaC"/>
    <property type="match status" value="1"/>
</dbReference>
<dbReference type="InterPro" id="IPR047594">
    <property type="entry name" value="MoaC_bact/euk"/>
</dbReference>
<dbReference type="EMBL" id="NKDB02000003">
    <property type="protein sequence ID" value="RKJ95506.1"/>
    <property type="molecule type" value="Genomic_DNA"/>
</dbReference>
<dbReference type="InterPro" id="IPR002820">
    <property type="entry name" value="Mopterin_CF_biosynth-C_dom"/>
</dbReference>
<dbReference type="InterPro" id="IPR023045">
    <property type="entry name" value="MoaC"/>
</dbReference>
<dbReference type="Gene3D" id="3.30.70.640">
    <property type="entry name" value="Molybdopterin cofactor biosynthesis C (MoaC) domain"/>
    <property type="match status" value="1"/>
</dbReference>
<dbReference type="GO" id="GO:0006777">
    <property type="term" value="P:Mo-molybdopterin cofactor biosynthetic process"/>
    <property type="evidence" value="ECO:0007669"/>
    <property type="project" value="UniProtKB-UniRule"/>
</dbReference>
<dbReference type="CDD" id="cd01420">
    <property type="entry name" value="MoaC_PE"/>
    <property type="match status" value="1"/>
</dbReference>
<dbReference type="UniPathway" id="UPA00344"/>
<comment type="subunit">
    <text evidence="7">Homohexamer; trimer of dimers.</text>
</comment>
<dbReference type="RefSeq" id="WP_094439471.1">
    <property type="nucleotide sequence ID" value="NZ_NKDB02000003.1"/>
</dbReference>
<proteinExistence type="inferred from homology"/>
<evidence type="ECO:0000313" key="10">
    <source>
        <dbReference type="Proteomes" id="UP000216225"/>
    </source>
</evidence>
<evidence type="ECO:0000256" key="7">
    <source>
        <dbReference type="HAMAP-Rule" id="MF_01224"/>
    </source>
</evidence>
<evidence type="ECO:0000259" key="8">
    <source>
        <dbReference type="Pfam" id="PF01967"/>
    </source>
</evidence>
<dbReference type="NCBIfam" id="NF006870">
    <property type="entry name" value="PRK09364.1"/>
    <property type="match status" value="1"/>
</dbReference>
<keyword evidence="4 7" id="KW-0501">Molybdenum cofactor biosynthesis</keyword>
<reference evidence="9 10" key="1">
    <citation type="submission" date="2018-09" db="EMBL/GenBank/DDBJ databases">
        <title>Genome comparison of Alicycliphilus sp. BQ1, a polyurethanolytic bacterium, with its closest phylogenetic relatives Alicycliphilus denitrificans BC and K601, unable to attack polyurethane.</title>
        <authorList>
            <person name="Loza-Tavera H."/>
            <person name="Lozano L."/>
            <person name="Cevallos M."/>
            <person name="Maya-Lucas O."/>
            <person name="Garcia-Mena J."/>
            <person name="Hernandez J."/>
        </authorList>
    </citation>
    <scope>NUCLEOTIDE SEQUENCE [LARGE SCALE GENOMIC DNA]</scope>
    <source>
        <strain evidence="9 10">BQ1</strain>
    </source>
</reference>
<protein>
    <recommendedName>
        <fullName evidence="3 7">Cyclic pyranopterin monophosphate synthase</fullName>
        <ecNumber evidence="3 7">4.6.1.17</ecNumber>
    </recommendedName>
    <alternativeName>
        <fullName evidence="7">Molybdenum cofactor biosynthesis protein C</fullName>
    </alternativeName>
</protein>
<evidence type="ECO:0000313" key="9">
    <source>
        <dbReference type="EMBL" id="RKJ95506.1"/>
    </source>
</evidence>
<evidence type="ECO:0000256" key="5">
    <source>
        <dbReference type="ARBA" id="ARBA00023239"/>
    </source>
</evidence>
<dbReference type="NCBIfam" id="TIGR00581">
    <property type="entry name" value="moaC"/>
    <property type="match status" value="1"/>
</dbReference>
<dbReference type="HAMAP" id="MF_01224_B">
    <property type="entry name" value="MoaC_B"/>
    <property type="match status" value="1"/>
</dbReference>
<comment type="catalytic activity">
    <reaction evidence="1 7">
        <text>(8S)-3',8-cyclo-7,8-dihydroguanosine 5'-triphosphate = cyclic pyranopterin phosphate + diphosphate</text>
        <dbReference type="Rhea" id="RHEA:49580"/>
        <dbReference type="ChEBI" id="CHEBI:33019"/>
        <dbReference type="ChEBI" id="CHEBI:59648"/>
        <dbReference type="ChEBI" id="CHEBI:131766"/>
        <dbReference type="EC" id="4.6.1.17"/>
    </reaction>
</comment>
<evidence type="ECO:0000256" key="4">
    <source>
        <dbReference type="ARBA" id="ARBA00023150"/>
    </source>
</evidence>
<comment type="pathway">
    <text evidence="2 7">Cofactor biosynthesis; molybdopterin biosynthesis.</text>
</comment>
<sequence length="161" mass="16782">MTTPTSPLTHFDAQGQAHMVDVGAKPATHRTAIATGRIEMQPATLALIASGTAKKGDVLGVARIAGIMAAKKTSELIPLCHPLALTRVAVEFELLEAENAVQCTATVETVGPTGVEMEALTAVQVALLTVYDMCKAADKRMVMTGVRVLEKHGGKSGSFVA</sequence>
<feature type="domain" description="Molybdopterin cofactor biosynthesis C (MoaC)" evidence="8">
    <location>
        <begin position="19"/>
        <end position="154"/>
    </location>
</feature>
<accession>A0A3R7IS70</accession>
<comment type="caution">
    <text evidence="9">The sequence shown here is derived from an EMBL/GenBank/DDBJ whole genome shotgun (WGS) entry which is preliminary data.</text>
</comment>
<dbReference type="InterPro" id="IPR036522">
    <property type="entry name" value="MoaC_sf"/>
</dbReference>